<feature type="transmembrane region" description="Helical" evidence="1">
    <location>
        <begin position="177"/>
        <end position="196"/>
    </location>
</feature>
<organism evidence="3 4">
    <name type="scientific">Chitinophaga hostae</name>
    <dbReference type="NCBI Taxonomy" id="2831022"/>
    <lineage>
        <taxon>Bacteria</taxon>
        <taxon>Pseudomonadati</taxon>
        <taxon>Bacteroidota</taxon>
        <taxon>Chitinophagia</taxon>
        <taxon>Chitinophagales</taxon>
        <taxon>Chitinophagaceae</taxon>
        <taxon>Chitinophaga</taxon>
    </lineage>
</organism>
<evidence type="ECO:0000256" key="1">
    <source>
        <dbReference type="SAM" id="Phobius"/>
    </source>
</evidence>
<keyword evidence="4" id="KW-1185">Reference proteome</keyword>
<comment type="caution">
    <text evidence="3">The sequence shown here is derived from an EMBL/GenBank/DDBJ whole genome shotgun (WGS) entry which is preliminary data.</text>
</comment>
<dbReference type="EMBL" id="JAGTXB010000023">
    <property type="protein sequence ID" value="MBS0031516.1"/>
    <property type="molecule type" value="Genomic_DNA"/>
</dbReference>
<proteinExistence type="predicted"/>
<accession>A0ABS5J8H7</accession>
<dbReference type="RefSeq" id="WP_211976678.1">
    <property type="nucleotide sequence ID" value="NZ_CBFHAM010000089.1"/>
</dbReference>
<evidence type="ECO:0000313" key="3">
    <source>
        <dbReference type="EMBL" id="MBS0031516.1"/>
    </source>
</evidence>
<gene>
    <name evidence="3" type="ORF">KE626_29575</name>
</gene>
<keyword evidence="1" id="KW-1133">Transmembrane helix</keyword>
<evidence type="ECO:0000259" key="2">
    <source>
        <dbReference type="Pfam" id="PF18174"/>
    </source>
</evidence>
<keyword evidence="1" id="KW-0472">Membrane</keyword>
<protein>
    <recommendedName>
        <fullName evidence="2">CCDC81-like prokaryotic HU domain-containing protein</fullName>
    </recommendedName>
</protein>
<dbReference type="InterPro" id="IPR040495">
    <property type="entry name" value="HU-CCDC81_bac_1"/>
</dbReference>
<sequence length="313" mass="35161">MLQLYIQEVLFKQRVCVVPQLGTFSVQHFPAHYNAGAQTLTPPREQVMFTQQWQDDGSCVEWIALKENLVPAVAQRKLEKYLGELKADLQSGKPLILPGIGQLQGDFAGNVHFHAEELPVENQVIDITPIERHDYKTSTFTDTPVPVPEHVAAVEPIMTEEVEDTLEALTEESGFKWWWAAIPIAAIVIGLAAWWYTSSVSTAEKEPAPAENTINVAAQQATKDSLRQIAIADSIAAANAEHTYFAVISKYKDSSEAASIQKKQARWGRVMVVYKKDSMYRTAVELHSLSADTTLRLDTLRKNFKRKDIYLDY</sequence>
<feature type="domain" description="CCDC81-like prokaryotic HU" evidence="2">
    <location>
        <begin position="2"/>
        <end position="54"/>
    </location>
</feature>
<name>A0ABS5J8H7_9BACT</name>
<keyword evidence="1" id="KW-0812">Transmembrane</keyword>
<reference evidence="3 4" key="1">
    <citation type="submission" date="2021-04" db="EMBL/GenBank/DDBJ databases">
        <title>Chitinophaga sp. nov., isolated from the rhizosphere soil.</title>
        <authorList>
            <person name="He S."/>
        </authorList>
    </citation>
    <scope>NUCLEOTIDE SEQUENCE [LARGE SCALE GENOMIC DNA]</scope>
    <source>
        <strain evidence="3 4">2R12</strain>
    </source>
</reference>
<dbReference type="Proteomes" id="UP000676386">
    <property type="component" value="Unassembled WGS sequence"/>
</dbReference>
<evidence type="ECO:0000313" key="4">
    <source>
        <dbReference type="Proteomes" id="UP000676386"/>
    </source>
</evidence>
<dbReference type="Pfam" id="PF18174">
    <property type="entry name" value="HU-CCDC81_bac_1"/>
    <property type="match status" value="1"/>
</dbReference>